<keyword evidence="1" id="KW-0472">Membrane</keyword>
<dbReference type="AlphaFoldDB" id="H5THR0"/>
<dbReference type="OrthoDB" id="4381798at2"/>
<protein>
    <submittedName>
        <fullName evidence="2">Uncharacterized protein</fullName>
    </submittedName>
</protein>
<proteinExistence type="predicted"/>
<feature type="transmembrane region" description="Helical" evidence="1">
    <location>
        <begin position="49"/>
        <end position="73"/>
    </location>
</feature>
<organism evidence="2 3">
    <name type="scientific">Gordonia otitidis (strain DSM 44809 / CCUG 52243 / JCM 12355 / NBRC 100426 / IFM 10032)</name>
    <dbReference type="NCBI Taxonomy" id="1108044"/>
    <lineage>
        <taxon>Bacteria</taxon>
        <taxon>Bacillati</taxon>
        <taxon>Actinomycetota</taxon>
        <taxon>Actinomycetes</taxon>
        <taxon>Mycobacteriales</taxon>
        <taxon>Gordoniaceae</taxon>
        <taxon>Gordonia</taxon>
    </lineage>
</organism>
<dbReference type="EMBL" id="BAFB01000036">
    <property type="protein sequence ID" value="GAB33018.1"/>
    <property type="molecule type" value="Genomic_DNA"/>
</dbReference>
<evidence type="ECO:0000313" key="2">
    <source>
        <dbReference type="EMBL" id="GAB33018.1"/>
    </source>
</evidence>
<feature type="transmembrane region" description="Helical" evidence="1">
    <location>
        <begin position="16"/>
        <end position="42"/>
    </location>
</feature>
<name>H5THR0_GORO1</name>
<reference evidence="2" key="1">
    <citation type="submission" date="2012-02" db="EMBL/GenBank/DDBJ databases">
        <title>Whole genome shotgun sequence of Gordonia otitidis NBRC 100426.</title>
        <authorList>
            <person name="Yoshida I."/>
            <person name="Hosoyama A."/>
            <person name="Tsuchikane K."/>
            <person name="Katsumata H."/>
            <person name="Yamazaki S."/>
            <person name="Fujita N."/>
        </authorList>
    </citation>
    <scope>NUCLEOTIDE SEQUENCE [LARGE SCALE GENOMIC DNA]</scope>
    <source>
        <strain evidence="2">NBRC 100426</strain>
    </source>
</reference>
<keyword evidence="1" id="KW-0812">Transmembrane</keyword>
<evidence type="ECO:0000256" key="1">
    <source>
        <dbReference type="SAM" id="Phobius"/>
    </source>
</evidence>
<keyword evidence="3" id="KW-1185">Reference proteome</keyword>
<gene>
    <name evidence="2" type="ORF">GOOTI_036_00290</name>
</gene>
<accession>H5THR0</accession>
<dbReference type="RefSeq" id="WP_007237279.1">
    <property type="nucleotide sequence ID" value="NZ_BAFB01000036.1"/>
</dbReference>
<evidence type="ECO:0000313" key="3">
    <source>
        <dbReference type="Proteomes" id="UP000005038"/>
    </source>
</evidence>
<sequence length="74" mass="7430">MTPSSTPLVLAADQGAVALLTLAIAVYSAAILICIGVGINAINRGRRRLAIVMACCVGVLVIAGVVVAVMSSIH</sequence>
<keyword evidence="1" id="KW-1133">Transmembrane helix</keyword>
<dbReference type="STRING" id="1108044.GOOTI_036_00290"/>
<dbReference type="Proteomes" id="UP000005038">
    <property type="component" value="Unassembled WGS sequence"/>
</dbReference>
<comment type="caution">
    <text evidence="2">The sequence shown here is derived from an EMBL/GenBank/DDBJ whole genome shotgun (WGS) entry which is preliminary data.</text>
</comment>